<dbReference type="AlphaFoldDB" id="A0A066TT27"/>
<dbReference type="eggNOG" id="ENOG502ZN5R">
    <property type="taxonomic scope" value="Bacteria"/>
</dbReference>
<organism evidence="2 3">
    <name type="scientific">Amycolatopsis rifamycinica</name>
    <dbReference type="NCBI Taxonomy" id="287986"/>
    <lineage>
        <taxon>Bacteria</taxon>
        <taxon>Bacillati</taxon>
        <taxon>Actinomycetota</taxon>
        <taxon>Actinomycetes</taxon>
        <taxon>Pseudonocardiales</taxon>
        <taxon>Pseudonocardiaceae</taxon>
        <taxon>Amycolatopsis</taxon>
    </lineage>
</organism>
<evidence type="ECO:0000313" key="3">
    <source>
        <dbReference type="Proteomes" id="UP000027345"/>
    </source>
</evidence>
<comment type="caution">
    <text evidence="2">The sequence shown here is derived from an EMBL/GenBank/DDBJ whole genome shotgun (WGS) entry which is preliminary data.</text>
</comment>
<sequence length="114" mass="12338">MTSVLADNLGNSRPVPRPRPRPVTSDTLSELSRLAALAELARRSSPSLMHHAILAGTSPATVAAAAKVDVAEAHIRWHEWADTAVGRDEYLRVHTAFAEAVVARHEALEEELCP</sequence>
<evidence type="ECO:0000256" key="1">
    <source>
        <dbReference type="SAM" id="MobiDB-lite"/>
    </source>
</evidence>
<protein>
    <submittedName>
        <fullName evidence="2">Uncharacterized protein</fullName>
    </submittedName>
</protein>
<dbReference type="Proteomes" id="UP000027345">
    <property type="component" value="Unassembled WGS sequence"/>
</dbReference>
<dbReference type="RefSeq" id="WP_043786745.1">
    <property type="nucleotide sequence ID" value="NZ_JMQI01000066.1"/>
</dbReference>
<keyword evidence="3" id="KW-1185">Reference proteome</keyword>
<proteinExistence type="predicted"/>
<dbReference type="OrthoDB" id="3630113at2"/>
<reference evidence="2 3" key="1">
    <citation type="submission" date="2014-05" db="EMBL/GenBank/DDBJ databases">
        <title>Draft genome sequence of Amycolatopsis rifamycinica DSM 46095.</title>
        <authorList>
            <person name="Lal R."/>
            <person name="Saxena A."/>
            <person name="Kumari R."/>
            <person name="Mukherjee U."/>
            <person name="Singh P."/>
            <person name="Sangwan N."/>
            <person name="Mahato N.K."/>
        </authorList>
    </citation>
    <scope>NUCLEOTIDE SEQUENCE [LARGE SCALE GENOMIC DNA]</scope>
    <source>
        <strain evidence="2 3">DSM 46095</strain>
    </source>
</reference>
<feature type="compositionally biased region" description="Polar residues" evidence="1">
    <location>
        <begin position="1"/>
        <end position="11"/>
    </location>
</feature>
<name>A0A066TT27_9PSEU</name>
<feature type="region of interest" description="Disordered" evidence="1">
    <location>
        <begin position="1"/>
        <end position="28"/>
    </location>
</feature>
<gene>
    <name evidence="2" type="ORF">DV20_32335</name>
</gene>
<evidence type="ECO:0000313" key="2">
    <source>
        <dbReference type="EMBL" id="KDN18030.1"/>
    </source>
</evidence>
<accession>A0A066TT27</accession>
<dbReference type="EMBL" id="JMQI01000066">
    <property type="protein sequence ID" value="KDN18030.1"/>
    <property type="molecule type" value="Genomic_DNA"/>
</dbReference>